<comment type="caution">
    <text evidence="1">The sequence shown here is derived from an EMBL/GenBank/DDBJ whole genome shotgun (WGS) entry which is preliminary data.</text>
</comment>
<name>A0ACC3SDS3_9PEZI</name>
<dbReference type="EMBL" id="JAMKPW020000018">
    <property type="protein sequence ID" value="KAK8208982.1"/>
    <property type="molecule type" value="Genomic_DNA"/>
</dbReference>
<evidence type="ECO:0000313" key="1">
    <source>
        <dbReference type="EMBL" id="KAK8208982.1"/>
    </source>
</evidence>
<gene>
    <name evidence="1" type="primary">PCD1</name>
    <name evidence="1" type="ORF">M8818_003945</name>
</gene>
<proteinExistence type="predicted"/>
<reference evidence="1" key="1">
    <citation type="submission" date="2024-02" db="EMBL/GenBank/DDBJ databases">
        <title>Metagenome Assembled Genome of Zalaria obscura JY119.</title>
        <authorList>
            <person name="Vighnesh L."/>
            <person name="Jagadeeshwari U."/>
            <person name="Venkata Ramana C."/>
            <person name="Sasikala C."/>
        </authorList>
    </citation>
    <scope>NUCLEOTIDE SEQUENCE</scope>
    <source>
        <strain evidence="1">JY119</strain>
    </source>
</reference>
<dbReference type="Proteomes" id="UP001320706">
    <property type="component" value="Unassembled WGS sequence"/>
</dbReference>
<organism evidence="1 2">
    <name type="scientific">Zalaria obscura</name>
    <dbReference type="NCBI Taxonomy" id="2024903"/>
    <lineage>
        <taxon>Eukaryota</taxon>
        <taxon>Fungi</taxon>
        <taxon>Dikarya</taxon>
        <taxon>Ascomycota</taxon>
        <taxon>Pezizomycotina</taxon>
        <taxon>Dothideomycetes</taxon>
        <taxon>Dothideomycetidae</taxon>
        <taxon>Dothideales</taxon>
        <taxon>Zalariaceae</taxon>
        <taxon>Zalaria</taxon>
    </lineage>
</organism>
<protein>
    <submittedName>
        <fullName evidence="1">8-oxo-dGTP diphosphatase</fullName>
    </submittedName>
</protein>
<keyword evidence="2" id="KW-1185">Reference proteome</keyword>
<accession>A0ACC3SDS3</accession>
<evidence type="ECO:0000313" key="2">
    <source>
        <dbReference type="Proteomes" id="UP001320706"/>
    </source>
</evidence>
<sequence>MSCRGALKYTPWHPRPSAKSQTSARHPTSPSWSRKQTHLQQWHGMAALSPASAAAIARLRAFVPPPTQYHSLPLARRAAVLILLFADRKGDLRVVLTIRSAKLKNYAGHAALPGGKADFLTETPFQTARREAFEEIGLPLSDEKLPPGYSVEHLTELPANLAVTELGVRPCVAWLRATASARQNGNPLDPARDLLPKLDAKEVAAVFTAPFHNFLRQTDEDERDRKVEGQWYKGSWISWHESNWRMHQFHVPVTPSSVFLAKKSPPASPSSSNPDLDSDSDETTDPSDSGSASTDAARHTAEALKQPRYRVFGMTARILVDCARVAYAEDPEFEHNSMFGDEVMIERLRKIGRLGETKKEGERLTRDVMEKAKNAKLS</sequence>